<comment type="similarity">
    <text evidence="9">Belongs to the TRAFAC class myosin-kinesin ATPase superfamily. Kinesin family.</text>
</comment>
<evidence type="ECO:0000256" key="10">
    <source>
        <dbReference type="SAM" id="Coils"/>
    </source>
</evidence>
<dbReference type="EMBL" id="KZ819662">
    <property type="protein sequence ID" value="PWN30415.1"/>
    <property type="molecule type" value="Genomic_DNA"/>
</dbReference>
<dbReference type="STRING" id="1569628.A0A316V4P6"/>
<dbReference type="Pfam" id="PF00225">
    <property type="entry name" value="Kinesin"/>
    <property type="match status" value="1"/>
</dbReference>
<dbReference type="SMART" id="SM00129">
    <property type="entry name" value="KISc"/>
    <property type="match status" value="1"/>
</dbReference>
<evidence type="ECO:0000256" key="8">
    <source>
        <dbReference type="ARBA" id="ARBA00023212"/>
    </source>
</evidence>
<gene>
    <name evidence="13" type="ORF">BDZ90DRAFT_235693</name>
</gene>
<dbReference type="GO" id="GO:0090307">
    <property type="term" value="P:mitotic spindle assembly"/>
    <property type="evidence" value="ECO:0007669"/>
    <property type="project" value="UniProtKB-ARBA"/>
</dbReference>
<dbReference type="PROSITE" id="PS00411">
    <property type="entry name" value="KINESIN_MOTOR_1"/>
    <property type="match status" value="1"/>
</dbReference>
<comment type="subcellular location">
    <subcellularLocation>
        <location evidence="1">Cytoplasm</location>
        <location evidence="1">Cytoskeleton</location>
    </subcellularLocation>
</comment>
<evidence type="ECO:0000256" key="3">
    <source>
        <dbReference type="ARBA" id="ARBA00022701"/>
    </source>
</evidence>
<dbReference type="GeneID" id="37029092"/>
<feature type="compositionally biased region" description="Low complexity" evidence="11">
    <location>
        <begin position="1128"/>
        <end position="1160"/>
    </location>
</feature>
<dbReference type="InterPro" id="IPR027640">
    <property type="entry name" value="Kinesin-like_fam"/>
</dbReference>
<feature type="compositionally biased region" description="Low complexity" evidence="11">
    <location>
        <begin position="841"/>
        <end position="850"/>
    </location>
</feature>
<dbReference type="GO" id="GO:0035371">
    <property type="term" value="C:microtubule plus-end"/>
    <property type="evidence" value="ECO:0007669"/>
    <property type="project" value="UniProtKB-ARBA"/>
</dbReference>
<accession>A0A316V4P6</accession>
<dbReference type="InterPro" id="IPR019821">
    <property type="entry name" value="Kinesin_motor_CS"/>
</dbReference>
<evidence type="ECO:0000256" key="4">
    <source>
        <dbReference type="ARBA" id="ARBA00022741"/>
    </source>
</evidence>
<dbReference type="PANTHER" id="PTHR47968">
    <property type="entry name" value="CENTROMERE PROTEIN E"/>
    <property type="match status" value="1"/>
</dbReference>
<dbReference type="GO" id="GO:0033047">
    <property type="term" value="P:regulation of mitotic sister chromatid segregation"/>
    <property type="evidence" value="ECO:0007669"/>
    <property type="project" value="UniProtKB-ARBA"/>
</dbReference>
<feature type="coiled-coil region" evidence="10">
    <location>
        <begin position="407"/>
        <end position="434"/>
    </location>
</feature>
<dbReference type="OrthoDB" id="3176171at2759"/>
<evidence type="ECO:0000313" key="14">
    <source>
        <dbReference type="Proteomes" id="UP000245884"/>
    </source>
</evidence>
<dbReference type="InterPro" id="IPR001752">
    <property type="entry name" value="Kinesin_motor_dom"/>
</dbReference>
<dbReference type="InterPro" id="IPR027417">
    <property type="entry name" value="P-loop_NTPase"/>
</dbReference>
<evidence type="ECO:0000256" key="5">
    <source>
        <dbReference type="ARBA" id="ARBA00022840"/>
    </source>
</evidence>
<dbReference type="GO" id="GO:0010970">
    <property type="term" value="P:transport along microtubule"/>
    <property type="evidence" value="ECO:0007669"/>
    <property type="project" value="UniProtKB-ARBA"/>
</dbReference>
<evidence type="ECO:0000256" key="9">
    <source>
        <dbReference type="PROSITE-ProRule" id="PRU00283"/>
    </source>
</evidence>
<evidence type="ECO:0000256" key="2">
    <source>
        <dbReference type="ARBA" id="ARBA00022490"/>
    </source>
</evidence>
<keyword evidence="5 9" id="KW-0067">ATP-binding</keyword>
<keyword evidence="8" id="KW-0206">Cytoskeleton</keyword>
<feature type="compositionally biased region" description="Acidic residues" evidence="11">
    <location>
        <begin position="908"/>
        <end position="931"/>
    </location>
</feature>
<organism evidence="13 14">
    <name type="scientific">Jaminaea rosea</name>
    <dbReference type="NCBI Taxonomy" id="1569628"/>
    <lineage>
        <taxon>Eukaryota</taxon>
        <taxon>Fungi</taxon>
        <taxon>Dikarya</taxon>
        <taxon>Basidiomycota</taxon>
        <taxon>Ustilaginomycotina</taxon>
        <taxon>Exobasidiomycetes</taxon>
        <taxon>Microstromatales</taxon>
        <taxon>Microstromatales incertae sedis</taxon>
        <taxon>Jaminaea</taxon>
    </lineage>
</organism>
<keyword evidence="2" id="KW-0963">Cytoplasm</keyword>
<evidence type="ECO:0000256" key="11">
    <source>
        <dbReference type="SAM" id="MobiDB-lite"/>
    </source>
</evidence>
<keyword evidence="7 9" id="KW-0505">Motor protein</keyword>
<dbReference type="GO" id="GO:0008574">
    <property type="term" value="F:plus-end-directed microtubule motor activity"/>
    <property type="evidence" value="ECO:0007669"/>
    <property type="project" value="UniProtKB-ARBA"/>
</dbReference>
<dbReference type="GO" id="GO:0005524">
    <property type="term" value="F:ATP binding"/>
    <property type="evidence" value="ECO:0007669"/>
    <property type="project" value="UniProtKB-UniRule"/>
</dbReference>
<dbReference type="SUPFAM" id="SSF52540">
    <property type="entry name" value="P-loop containing nucleoside triphosphate hydrolases"/>
    <property type="match status" value="1"/>
</dbReference>
<proteinExistence type="inferred from homology"/>
<dbReference type="RefSeq" id="XP_025365027.1">
    <property type="nucleotide sequence ID" value="XM_025507269.1"/>
</dbReference>
<protein>
    <submittedName>
        <fullName evidence="13">Kinesin-domain-containing protein</fullName>
    </submittedName>
</protein>
<dbReference type="InterPro" id="IPR036961">
    <property type="entry name" value="Kinesin_motor_dom_sf"/>
</dbReference>
<dbReference type="PANTHER" id="PTHR47968:SF13">
    <property type="entry name" value="KINESIN-LIKE PROTEIN KIF19 ISOFORM X1"/>
    <property type="match status" value="1"/>
</dbReference>
<evidence type="ECO:0000256" key="1">
    <source>
        <dbReference type="ARBA" id="ARBA00004245"/>
    </source>
</evidence>
<feature type="compositionally biased region" description="Polar residues" evidence="11">
    <location>
        <begin position="780"/>
        <end position="791"/>
    </location>
</feature>
<evidence type="ECO:0000259" key="12">
    <source>
        <dbReference type="PROSITE" id="PS50067"/>
    </source>
</evidence>
<dbReference type="AlphaFoldDB" id="A0A316V4P6"/>
<feature type="binding site" evidence="9">
    <location>
        <begin position="142"/>
        <end position="149"/>
    </location>
    <ligand>
        <name>ATP</name>
        <dbReference type="ChEBI" id="CHEBI:30616"/>
    </ligand>
</feature>
<evidence type="ECO:0000313" key="13">
    <source>
        <dbReference type="EMBL" id="PWN30415.1"/>
    </source>
</evidence>
<dbReference type="GO" id="GO:0005634">
    <property type="term" value="C:nucleus"/>
    <property type="evidence" value="ECO:0007669"/>
    <property type="project" value="UniProtKB-ARBA"/>
</dbReference>
<dbReference type="GO" id="GO:0008017">
    <property type="term" value="F:microtubule binding"/>
    <property type="evidence" value="ECO:0007669"/>
    <property type="project" value="InterPro"/>
</dbReference>
<evidence type="ECO:0000256" key="6">
    <source>
        <dbReference type="ARBA" id="ARBA00023054"/>
    </source>
</evidence>
<keyword evidence="3" id="KW-0493">Microtubule</keyword>
<dbReference type="Gene3D" id="3.40.850.10">
    <property type="entry name" value="Kinesin motor domain"/>
    <property type="match status" value="1"/>
</dbReference>
<keyword evidence="4 9" id="KW-0547">Nucleotide-binding</keyword>
<feature type="compositionally biased region" description="Low complexity" evidence="11">
    <location>
        <begin position="1089"/>
        <end position="1118"/>
    </location>
</feature>
<dbReference type="CDD" id="cd01370">
    <property type="entry name" value="KISc_KIP3_like"/>
    <property type="match status" value="1"/>
</dbReference>
<name>A0A316V4P6_9BASI</name>
<feature type="compositionally biased region" description="Low complexity" evidence="11">
    <location>
        <begin position="948"/>
        <end position="966"/>
    </location>
</feature>
<dbReference type="GO" id="GO:0070462">
    <property type="term" value="P:plus-end specific microtubule depolymerization"/>
    <property type="evidence" value="ECO:0007669"/>
    <property type="project" value="UniProtKB-ARBA"/>
</dbReference>
<dbReference type="Proteomes" id="UP000245884">
    <property type="component" value="Unassembled WGS sequence"/>
</dbReference>
<keyword evidence="14" id="KW-1185">Reference proteome</keyword>
<feature type="domain" description="Kinesin motor" evidence="12">
    <location>
        <begin position="5"/>
        <end position="392"/>
    </location>
</feature>
<feature type="compositionally biased region" description="Basic and acidic residues" evidence="11">
    <location>
        <begin position="1023"/>
        <end position="1035"/>
    </location>
</feature>
<keyword evidence="6 10" id="KW-0175">Coiled coil</keyword>
<dbReference type="GO" id="GO:0051656">
    <property type="term" value="P:establishment of organelle localization"/>
    <property type="evidence" value="ECO:0007669"/>
    <property type="project" value="UniProtKB-ARBA"/>
</dbReference>
<dbReference type="PRINTS" id="PR00380">
    <property type="entry name" value="KINESINHEAVY"/>
</dbReference>
<dbReference type="FunFam" id="3.40.850.10:FF:000090">
    <property type="entry name" value="Kinesin-like protein"/>
    <property type="match status" value="1"/>
</dbReference>
<feature type="region of interest" description="Disordered" evidence="11">
    <location>
        <begin position="1013"/>
        <end position="1180"/>
    </location>
</feature>
<feature type="compositionally biased region" description="Low complexity" evidence="11">
    <location>
        <begin position="882"/>
        <end position="892"/>
    </location>
</feature>
<feature type="compositionally biased region" description="Low complexity" evidence="11">
    <location>
        <begin position="692"/>
        <end position="717"/>
    </location>
</feature>
<feature type="compositionally biased region" description="Low complexity" evidence="11">
    <location>
        <begin position="1063"/>
        <end position="1080"/>
    </location>
</feature>
<dbReference type="GO" id="GO:0061673">
    <property type="term" value="C:mitotic spindle astral microtubule"/>
    <property type="evidence" value="ECO:0007669"/>
    <property type="project" value="UniProtKB-ARBA"/>
</dbReference>
<evidence type="ECO:0000256" key="7">
    <source>
        <dbReference type="ARBA" id="ARBA00023175"/>
    </source>
</evidence>
<dbReference type="PROSITE" id="PS50067">
    <property type="entry name" value="KINESIN_MOTOR_2"/>
    <property type="match status" value="1"/>
</dbReference>
<reference evidence="13 14" key="1">
    <citation type="journal article" date="2018" name="Mol. Biol. Evol.">
        <title>Broad Genomic Sampling Reveals a Smut Pathogenic Ancestry of the Fungal Clade Ustilaginomycotina.</title>
        <authorList>
            <person name="Kijpornyongpan T."/>
            <person name="Mondo S.J."/>
            <person name="Barry K."/>
            <person name="Sandor L."/>
            <person name="Lee J."/>
            <person name="Lipzen A."/>
            <person name="Pangilinan J."/>
            <person name="LaButti K."/>
            <person name="Hainaut M."/>
            <person name="Henrissat B."/>
            <person name="Grigoriev I.V."/>
            <person name="Spatafora J.W."/>
            <person name="Aime M.C."/>
        </authorList>
    </citation>
    <scope>NUCLEOTIDE SEQUENCE [LARGE SCALE GENOMIC DNA]</scope>
    <source>
        <strain evidence="13 14">MCA 5214</strain>
    </source>
</reference>
<sequence length="1180" mass="124201">MSESSITVTVRIRPFSEKEAAQLAPQAGPLPFLGDGGLGGSPAKPLGGAPGLRTRFLRPIISPVDDKVLIFDPPDNNPLSRLYNHAHANYMSHGQKRAKDMRYAFDRVFDDKCGQVDVFEGTTRPLLDGILNGFNASVFAYGATGCGKTHTISGTPEDPGVIFLTMKELYQRIADSKADSEVNVRLSYLEIYNETIRDLLSDEPTPPGQGLQLREDQANKISVIGITEHTPESPQHVLQMIQEGNQRRTMSPTEANAVSSRSHAVLQINVTQRPKTGDVTDETTSASLNIIDLAGSERAAATSNNGARMKEGANINKSLLALGNCINALCQAGGVGVKGRHIPYRNSKLTRLLKFSLGGNCKTVMIVCVSPSSGHYDETSNTLKYANQAKNIRTKVSQNLINVDRHVAQYVQTIHELRQEVANLKAQLTEKGGMETEQERKRKRECKAEVGDVVSAIGRKAATAKEIVHNEAHFEGAVRAAETMAAVYRERLAAIDGLLTEHHGRASPGEDEPSDLTSERDMLHQLSAANDASLQTAKEGQTRFENRVNLLMGHLGSASRNSKFDEEAADKVKSIADARKAEIDAERYAAVARASRESFRMALVGTMAFMTAACRSTVGMKDTAGELEWRASKEEQWEDVAKHLRVMAGQLTSEAARNDALFHQHAGAGTSAAKPQFDGKRSANGGFKRRTSMASGSSSASISRVAGAGSGAASRTRPAGRRVSQVGVARPTMPSSPAARKARTSLIGAAPKPMRRTSLMPQGFRAGPGGANTGLKSAMKGSSNVDVSKQQRAPGGKAAVTKSTAPARSAGVHFADDSVVVNNKPAPRRSTTPDYPPPPSIASDSGSSSSDWIDATTSAPVLTALKSKPRVSRMPALPPAPSSAAPMPNNPARKVSATASASRRIDDILEGGEDEDEDDDDDDEGAWDDGTDILAPAKPAAQERKPLGLRAAPASSPLPLTTSSFAAPTKASMAKASRNPASEGDEQLPAAQPASLFSGVDENTFRDQAPFAVGAAYRHAPYKRRESHLGPERRMPTGSINTSRRLSSAEAGGLGSRASSFTGAPGSRHSSGGAARASSSGVGGGGGSTSMFSRGLFPSPNNAAPTSTTSTAGGPPSALNLRAWGPPSNAAARAGRASRESMAPSSAANTSIVSTASSAAGAGGEAKVRRSAPAQALATR</sequence>
<feature type="region of interest" description="Disordered" evidence="11">
    <location>
        <begin position="667"/>
        <end position="1001"/>
    </location>
</feature>